<dbReference type="AlphaFoldDB" id="A0A5N6MT33"/>
<dbReference type="EMBL" id="VTFX01000003">
    <property type="protein sequence ID" value="KAD3720585.1"/>
    <property type="molecule type" value="Genomic_DNA"/>
</dbReference>
<comment type="similarity">
    <text evidence="1">Belongs to the bacterial solute-binding protein 7 family.</text>
</comment>
<protein>
    <submittedName>
        <fullName evidence="4">Uncharacterized protein</fullName>
    </submittedName>
</protein>
<keyword evidence="3" id="KW-0732">Signal</keyword>
<dbReference type="PANTHER" id="PTHR33376:SF7">
    <property type="entry name" value="C4-DICARBOXYLATE-BINDING PROTEIN DCTB"/>
    <property type="match status" value="1"/>
</dbReference>
<keyword evidence="5" id="KW-1185">Reference proteome</keyword>
<comment type="caution">
    <text evidence="4">The sequence shown here is derived from an EMBL/GenBank/DDBJ whole genome shotgun (WGS) entry which is preliminary data.</text>
</comment>
<reference evidence="4 5" key="1">
    <citation type="submission" date="2019-08" db="EMBL/GenBank/DDBJ databases">
        <title>Arthrobacter sp. nov., isolated from plateau pika and Tibetan wild ass.</title>
        <authorList>
            <person name="Ge Y."/>
        </authorList>
    </citation>
    <scope>NUCLEOTIDE SEQUENCE [LARGE SCALE GENOMIC DNA]</scope>
    <source>
        <strain evidence="4 5">785</strain>
    </source>
</reference>
<dbReference type="InterPro" id="IPR038404">
    <property type="entry name" value="TRAP_DctP_sf"/>
</dbReference>
<dbReference type="Gene3D" id="3.40.190.170">
    <property type="entry name" value="Bacterial extracellular solute-binding protein, family 7"/>
    <property type="match status" value="1"/>
</dbReference>
<dbReference type="InterPro" id="IPR018389">
    <property type="entry name" value="DctP_fam"/>
</dbReference>
<keyword evidence="2" id="KW-0813">Transport</keyword>
<accession>A0A5N6MT33</accession>
<sequence>MGRPSGQLPGRKTLGIFTAIRPASKQGHRTLSIVAGVSAVGLLAACGGSGSASSAGGPEQELTVAASAPYGPDHIFTKAMVAFGDATTEASNGSMEFEWNYGDSVVKQPELAAALSDGIMDVGFVGPAFTPADFPVDGWASRLGIGGDTRPVVGVLASAGAMIEFGLTEPGLAAEQEEFGLHPVIPRFQHFDNYQLLCNKPVDSLEAAAGKRVRVGGAAYSAEAENLGMVPVSLSGAEIYEGFERGIVDCFMGGEVDMLGLGLSDIGKNYTSVNLPGWNSVSVDAGGVFYEDLSESQKTAMNAGIPAFMEEMFSGYIKQQHQFFSEGAKDGIVFHEADTAMQKKIDTHHESVLADLKANAPEGIEDPAATVERFTALQAKWVKIVEDLGYDQGVKTKAEWVQKYPELPEIDLAPWIEALNEEVLAEYRPTS</sequence>
<gene>
    <name evidence="4" type="ORF">GD627_07180</name>
</gene>
<dbReference type="Pfam" id="PF03480">
    <property type="entry name" value="DctP"/>
    <property type="match status" value="1"/>
</dbReference>
<evidence type="ECO:0000256" key="2">
    <source>
        <dbReference type="ARBA" id="ARBA00022448"/>
    </source>
</evidence>
<organism evidence="4 5">
    <name type="scientific">Arthrobacter yangruifuii</name>
    <dbReference type="NCBI Taxonomy" id="2606616"/>
    <lineage>
        <taxon>Bacteria</taxon>
        <taxon>Bacillati</taxon>
        <taxon>Actinomycetota</taxon>
        <taxon>Actinomycetes</taxon>
        <taxon>Micrococcales</taxon>
        <taxon>Micrococcaceae</taxon>
        <taxon>Arthrobacter</taxon>
    </lineage>
</organism>
<evidence type="ECO:0000256" key="1">
    <source>
        <dbReference type="ARBA" id="ARBA00009023"/>
    </source>
</evidence>
<dbReference type="PANTHER" id="PTHR33376">
    <property type="match status" value="1"/>
</dbReference>
<name>A0A5N6MT33_9MICC</name>
<evidence type="ECO:0000313" key="4">
    <source>
        <dbReference type="EMBL" id="KAD3720585.1"/>
    </source>
</evidence>
<evidence type="ECO:0000256" key="3">
    <source>
        <dbReference type="ARBA" id="ARBA00022729"/>
    </source>
</evidence>
<dbReference type="Proteomes" id="UP000326852">
    <property type="component" value="Unassembled WGS sequence"/>
</dbReference>
<dbReference type="GO" id="GO:0055085">
    <property type="term" value="P:transmembrane transport"/>
    <property type="evidence" value="ECO:0007669"/>
    <property type="project" value="InterPro"/>
</dbReference>
<proteinExistence type="inferred from homology"/>
<evidence type="ECO:0000313" key="5">
    <source>
        <dbReference type="Proteomes" id="UP000326852"/>
    </source>
</evidence>